<dbReference type="EMBL" id="BAABKQ010000001">
    <property type="protein sequence ID" value="GAA4808973.1"/>
    <property type="molecule type" value="Genomic_DNA"/>
</dbReference>
<keyword evidence="6" id="KW-0411">Iron-sulfur</keyword>
<comment type="cofactor">
    <cofactor evidence="1">
        <name>[3Fe-4S] cluster</name>
        <dbReference type="ChEBI" id="CHEBI:21137"/>
    </cofactor>
</comment>
<dbReference type="RefSeq" id="WP_182346015.1">
    <property type="nucleotide sequence ID" value="NZ_BAABKQ010000001.1"/>
</dbReference>
<evidence type="ECO:0000313" key="9">
    <source>
        <dbReference type="Proteomes" id="UP001500839"/>
    </source>
</evidence>
<evidence type="ECO:0000313" key="8">
    <source>
        <dbReference type="EMBL" id="GAA4808973.1"/>
    </source>
</evidence>
<protein>
    <submittedName>
        <fullName evidence="8">Ferredoxin</fullName>
    </submittedName>
</protein>
<name>A0ABP9CED8_9ACTN</name>
<keyword evidence="2" id="KW-0813">Transport</keyword>
<keyword evidence="7" id="KW-0003">3Fe-4S</keyword>
<evidence type="ECO:0000256" key="5">
    <source>
        <dbReference type="ARBA" id="ARBA00023004"/>
    </source>
</evidence>
<evidence type="ECO:0000256" key="1">
    <source>
        <dbReference type="ARBA" id="ARBA00001927"/>
    </source>
</evidence>
<keyword evidence="3" id="KW-0479">Metal-binding</keyword>
<dbReference type="Pfam" id="PF13459">
    <property type="entry name" value="Fer4_15"/>
    <property type="match status" value="1"/>
</dbReference>
<organism evidence="8 9">
    <name type="scientific">Tomitella cavernea</name>
    <dbReference type="NCBI Taxonomy" id="1387982"/>
    <lineage>
        <taxon>Bacteria</taxon>
        <taxon>Bacillati</taxon>
        <taxon>Actinomycetota</taxon>
        <taxon>Actinomycetes</taxon>
        <taxon>Mycobacteriales</taxon>
        <taxon>Tomitella</taxon>
    </lineage>
</organism>
<keyword evidence="4" id="KW-0249">Electron transport</keyword>
<proteinExistence type="predicted"/>
<accession>A0ABP9CED8</accession>
<dbReference type="PANTHER" id="PTHR36923:SF3">
    <property type="entry name" value="FERREDOXIN"/>
    <property type="match status" value="1"/>
</dbReference>
<gene>
    <name evidence="8" type="ORF">GCM10023353_11000</name>
</gene>
<sequence>MRVKVDLNLCEANAICCGLAPKVFELDDEDILHVKVDEVPEELQKRVQMAVDRCPKAALSKY</sequence>
<dbReference type="SUPFAM" id="SSF54862">
    <property type="entry name" value="4Fe-4S ferredoxins"/>
    <property type="match status" value="1"/>
</dbReference>
<keyword evidence="9" id="KW-1185">Reference proteome</keyword>
<evidence type="ECO:0000256" key="4">
    <source>
        <dbReference type="ARBA" id="ARBA00022982"/>
    </source>
</evidence>
<dbReference type="InterPro" id="IPR051269">
    <property type="entry name" value="Fe-S_cluster_ET"/>
</dbReference>
<evidence type="ECO:0000256" key="7">
    <source>
        <dbReference type="ARBA" id="ARBA00023291"/>
    </source>
</evidence>
<dbReference type="PANTHER" id="PTHR36923">
    <property type="entry name" value="FERREDOXIN"/>
    <property type="match status" value="1"/>
</dbReference>
<comment type="caution">
    <text evidence="8">The sequence shown here is derived from an EMBL/GenBank/DDBJ whole genome shotgun (WGS) entry which is preliminary data.</text>
</comment>
<evidence type="ECO:0000256" key="3">
    <source>
        <dbReference type="ARBA" id="ARBA00022723"/>
    </source>
</evidence>
<keyword evidence="5" id="KW-0408">Iron</keyword>
<evidence type="ECO:0000256" key="2">
    <source>
        <dbReference type="ARBA" id="ARBA00022448"/>
    </source>
</evidence>
<reference evidence="9" key="1">
    <citation type="journal article" date="2019" name="Int. J. Syst. Evol. Microbiol.">
        <title>The Global Catalogue of Microorganisms (GCM) 10K type strain sequencing project: providing services to taxonomists for standard genome sequencing and annotation.</title>
        <authorList>
            <consortium name="The Broad Institute Genomics Platform"/>
            <consortium name="The Broad Institute Genome Sequencing Center for Infectious Disease"/>
            <person name="Wu L."/>
            <person name="Ma J."/>
        </authorList>
    </citation>
    <scope>NUCLEOTIDE SEQUENCE [LARGE SCALE GENOMIC DNA]</scope>
    <source>
        <strain evidence="9">JCM 18542</strain>
    </source>
</reference>
<dbReference type="Proteomes" id="UP001500839">
    <property type="component" value="Unassembled WGS sequence"/>
</dbReference>
<evidence type="ECO:0000256" key="6">
    <source>
        <dbReference type="ARBA" id="ARBA00023014"/>
    </source>
</evidence>
<dbReference type="Gene3D" id="3.30.70.20">
    <property type="match status" value="1"/>
</dbReference>